<dbReference type="RefSeq" id="WP_318954716.1">
    <property type="nucleotide sequence ID" value="NZ_CP137555.1"/>
</dbReference>
<reference evidence="1 2" key="1">
    <citation type="submission" date="2023-10" db="EMBL/GenBank/DDBJ databases">
        <title>Description of Microbulbifer bruguierae sp. nov., isolated from the sediments of mangrove plant Bruguiera sexangula and comparative genomic analyses of the genus Microbulbifer.</title>
        <authorList>
            <person name="Long M."/>
        </authorList>
    </citation>
    <scope>NUCLEOTIDE SEQUENCE [LARGE SCALE GENOMIC DNA]</scope>
    <source>
        <strain evidence="1 2">SPO729</strain>
    </source>
</reference>
<gene>
    <name evidence="1" type="ORF">R5R33_03790</name>
</gene>
<organism evidence="1 2">
    <name type="scientific">Microbulbifer pacificus</name>
    <dbReference type="NCBI Taxonomy" id="407164"/>
    <lineage>
        <taxon>Bacteria</taxon>
        <taxon>Pseudomonadati</taxon>
        <taxon>Pseudomonadota</taxon>
        <taxon>Gammaproteobacteria</taxon>
        <taxon>Cellvibrionales</taxon>
        <taxon>Microbulbiferaceae</taxon>
        <taxon>Microbulbifer</taxon>
    </lineage>
</organism>
<dbReference type="Proteomes" id="UP001302477">
    <property type="component" value="Chromosome"/>
</dbReference>
<evidence type="ECO:0000313" key="2">
    <source>
        <dbReference type="Proteomes" id="UP001302477"/>
    </source>
</evidence>
<dbReference type="KEGG" id="mpaf:R5R33_03790"/>
<proteinExistence type="predicted"/>
<accession>A0AAU0N1W6</accession>
<dbReference type="AlphaFoldDB" id="A0AAU0N1W6"/>
<protein>
    <submittedName>
        <fullName evidence="1">Uncharacterized protein</fullName>
    </submittedName>
</protein>
<evidence type="ECO:0000313" key="1">
    <source>
        <dbReference type="EMBL" id="WOX06258.1"/>
    </source>
</evidence>
<sequence>MSEFKLSSTDVIEIQIAPQRSRTAVRAVKRSDRLLLWQLLFDSTEDALAFATHCRASDVPVTAHKACELAV</sequence>
<name>A0AAU0N1W6_9GAMM</name>
<dbReference type="EMBL" id="CP137555">
    <property type="protein sequence ID" value="WOX06258.1"/>
    <property type="molecule type" value="Genomic_DNA"/>
</dbReference>
<keyword evidence="2" id="KW-1185">Reference proteome</keyword>